<dbReference type="EMBL" id="JBIYXZ010002074">
    <property type="protein sequence ID" value="KAL3058074.1"/>
    <property type="molecule type" value="Genomic_DNA"/>
</dbReference>
<gene>
    <name evidence="2" type="ORF">OYC64_010289</name>
</gene>
<feature type="compositionally biased region" description="Basic and acidic residues" evidence="1">
    <location>
        <begin position="1"/>
        <end position="11"/>
    </location>
</feature>
<sequence>MDNLKTKEKLRNSGSGDMNQLTPLPPISQKPRSPAEETARDQAVSGYKPRPNRVLIKCLPKILKTVPLPPTGTVKLLPHPPPKPPQQPRSPAEETARDQAVSGYKPRPNRVLIKSKCLPKILKTVPLPHTGTVKLLPHPLPKLPQHPAPRCRRLVIGSTENCVALRAVGTKF</sequence>
<evidence type="ECO:0000313" key="2">
    <source>
        <dbReference type="EMBL" id="KAL3058074.1"/>
    </source>
</evidence>
<comment type="caution">
    <text evidence="2">The sequence shown here is derived from an EMBL/GenBank/DDBJ whole genome shotgun (WGS) entry which is preliminary data.</text>
</comment>
<proteinExistence type="predicted"/>
<protein>
    <submittedName>
        <fullName evidence="2">Uncharacterized protein</fullName>
    </submittedName>
</protein>
<reference evidence="2 3" key="2">
    <citation type="journal article" date="2024" name="G3 (Bethesda)">
        <title>The genome of the cryopelagic Antarctic bald notothen, Trematomus borchgrevinki.</title>
        <authorList>
            <person name="Rayamajhi N."/>
            <person name="Rivera-Colon A.G."/>
            <person name="Minhas B.F."/>
            <person name="Cheng C.C."/>
            <person name="Catchen J.M."/>
        </authorList>
    </citation>
    <scope>NUCLEOTIDE SEQUENCE [LARGE SCALE GENOMIC DNA]</scope>
    <source>
        <strain evidence="2">AGRC-2024</strain>
    </source>
</reference>
<dbReference type="AlphaFoldDB" id="A0ABD2GV69"/>
<evidence type="ECO:0000313" key="3">
    <source>
        <dbReference type="Proteomes" id="UP001619887"/>
    </source>
</evidence>
<feature type="region of interest" description="Disordered" evidence="1">
    <location>
        <begin position="66"/>
        <end position="106"/>
    </location>
</feature>
<reference evidence="2 3" key="1">
    <citation type="journal article" date="2022" name="G3 (Bethesda)">
        <title>Evaluating Illumina-, Nanopore-, and PacBio-based genome assembly strategies with the bald notothen, Trematomus borchgrevinki.</title>
        <authorList>
            <person name="Rayamajhi N."/>
            <person name="Cheng C.C."/>
            <person name="Catchen J.M."/>
        </authorList>
    </citation>
    <scope>NUCLEOTIDE SEQUENCE [LARGE SCALE GENOMIC DNA]</scope>
    <source>
        <strain evidence="2">AGRC-2024</strain>
    </source>
</reference>
<name>A0ABD2GV69_PAGBO</name>
<keyword evidence="3" id="KW-1185">Reference proteome</keyword>
<feature type="compositionally biased region" description="Pro residues" evidence="1">
    <location>
        <begin position="78"/>
        <end position="88"/>
    </location>
</feature>
<accession>A0ABD2GV69</accession>
<feature type="region of interest" description="Disordered" evidence="1">
    <location>
        <begin position="1"/>
        <end position="50"/>
    </location>
</feature>
<evidence type="ECO:0000256" key="1">
    <source>
        <dbReference type="SAM" id="MobiDB-lite"/>
    </source>
</evidence>
<organism evidence="2 3">
    <name type="scientific">Pagothenia borchgrevinki</name>
    <name type="common">Bald rockcod</name>
    <name type="synonym">Trematomus borchgrevinki</name>
    <dbReference type="NCBI Taxonomy" id="8213"/>
    <lineage>
        <taxon>Eukaryota</taxon>
        <taxon>Metazoa</taxon>
        <taxon>Chordata</taxon>
        <taxon>Craniata</taxon>
        <taxon>Vertebrata</taxon>
        <taxon>Euteleostomi</taxon>
        <taxon>Actinopterygii</taxon>
        <taxon>Neopterygii</taxon>
        <taxon>Teleostei</taxon>
        <taxon>Neoteleostei</taxon>
        <taxon>Acanthomorphata</taxon>
        <taxon>Eupercaria</taxon>
        <taxon>Perciformes</taxon>
        <taxon>Notothenioidei</taxon>
        <taxon>Nototheniidae</taxon>
        <taxon>Pagothenia</taxon>
    </lineage>
</organism>
<feature type="compositionally biased region" description="Polar residues" evidence="1">
    <location>
        <begin position="12"/>
        <end position="22"/>
    </location>
</feature>
<dbReference type="Proteomes" id="UP001619887">
    <property type="component" value="Unassembled WGS sequence"/>
</dbReference>